<evidence type="ECO:0000256" key="1">
    <source>
        <dbReference type="ARBA" id="ARBA00022562"/>
    </source>
</evidence>
<evidence type="ECO:0000313" key="8">
    <source>
        <dbReference type="EMBL" id="AAG45790.1"/>
    </source>
</evidence>
<reference evidence="8 9" key="2">
    <citation type="journal article" date="2001" name="J. Virol.">
        <title>The genome of turkey herpesvirus.</title>
        <authorList>
            <person name="Afonso C.L."/>
            <person name="Tulman E.R."/>
            <person name="Lu Z."/>
            <person name="Zsak L."/>
            <person name="Rock D.L."/>
            <person name="Kutish G.F."/>
        </authorList>
    </citation>
    <scope>NUCLEOTIDE SEQUENCE [LARGE SCALE GENOMIC DNA]</scope>
    <source>
        <strain evidence="8">FC126</strain>
    </source>
</reference>
<organism evidence="8 9">
    <name type="scientific">Meleagrid herpesvirus 1</name>
    <name type="common">MeHV-1</name>
    <name type="synonym">Turkey herpesvirus</name>
    <dbReference type="NCBI Taxonomy" id="37108"/>
    <lineage>
        <taxon>Viruses</taxon>
        <taxon>Duplodnaviria</taxon>
        <taxon>Heunggongvirae</taxon>
        <taxon>Peploviricota</taxon>
        <taxon>Herviviricetes</taxon>
        <taxon>Herpesvirales</taxon>
        <taxon>Orthoherpesviridae</taxon>
        <taxon>Alphaherpesvirinae</taxon>
        <taxon>Mardivirus</taxon>
        <taxon>Mardivirus meleagridalpha1</taxon>
    </lineage>
</organism>
<dbReference type="GO" id="GO:0039686">
    <property type="term" value="P:bidirectional double-stranded viral DNA replication"/>
    <property type="evidence" value="ECO:0007669"/>
    <property type="project" value="InterPro"/>
</dbReference>
<reference evidence="7" key="1">
    <citation type="journal article" date="2001" name="J. Gen. Virol.">
        <title>The genome of herpesvirus of turkeys: comparative analysis with Marek's disease viruses.</title>
        <authorList>
            <person name="Kingham B.F."/>
            <person name="Zelnik V."/>
            <person name="Kopacek J."/>
            <person name="Majerciak V."/>
            <person name="Ney E."/>
            <person name="Schmidt C.J."/>
        </authorList>
    </citation>
    <scope>NUCLEOTIDE SEQUENCE</scope>
    <source>
        <strain evidence="7">FC126</strain>
    </source>
</reference>
<keyword evidence="3" id="KW-0235">DNA replication</keyword>
<dbReference type="GO" id="GO:0008270">
    <property type="term" value="F:zinc ion binding"/>
    <property type="evidence" value="ECO:0007669"/>
    <property type="project" value="UniProtKB-KW"/>
</dbReference>
<dbReference type="GO" id="GO:0003899">
    <property type="term" value="F:DNA-directed RNA polymerase activity"/>
    <property type="evidence" value="ECO:0007669"/>
    <property type="project" value="InterPro"/>
</dbReference>
<reference evidence="7" key="3">
    <citation type="submission" date="2004-11" db="EMBL/GenBank/DDBJ databases">
        <authorList>
            <person name="Aouacheria A.J."/>
            <person name="Banyai M."/>
            <person name="Rigal D."/>
            <person name="Schmidt C.J."/>
            <person name="Gillet G."/>
        </authorList>
    </citation>
    <scope>NUCLEOTIDE SEQUENCE</scope>
    <source>
        <strain evidence="7">FC126</strain>
    </source>
</reference>
<evidence type="ECO:0000313" key="7">
    <source>
        <dbReference type="EMBL" id="AAG30093.1"/>
    </source>
</evidence>
<evidence type="ECO:0000256" key="4">
    <source>
        <dbReference type="ARBA" id="ARBA00022723"/>
    </source>
</evidence>
<organismHost>
    <name type="scientific">Meleagris gallopavo</name>
    <name type="common">Wild turkey</name>
    <dbReference type="NCBI Taxonomy" id="9103"/>
</organismHost>
<dbReference type="GO" id="GO:0004386">
    <property type="term" value="F:helicase activity"/>
    <property type="evidence" value="ECO:0007669"/>
    <property type="project" value="UniProtKB-KW"/>
</dbReference>
<keyword evidence="8" id="KW-0067">ATP-binding</keyword>
<dbReference type="InterPro" id="IPR033685">
    <property type="entry name" value="HSV_PRIM"/>
</dbReference>
<dbReference type="EMBL" id="AF282130">
    <property type="protein sequence ID" value="AAG30093.1"/>
    <property type="molecule type" value="Genomic_DNA"/>
</dbReference>
<keyword evidence="1" id="KW-1048">Host nucleus</keyword>
<keyword evidence="8" id="KW-0547">Nucleotide-binding</keyword>
<dbReference type="Proteomes" id="UP000175168">
    <property type="component" value="Segment"/>
</dbReference>
<dbReference type="OrthoDB" id="917at10239"/>
<protein>
    <submittedName>
        <fullName evidence="8">UL52 DNA helicase-primase associated protein</fullName>
    </submittedName>
    <submittedName>
        <fullName evidence="7">UL52 DNA helicase/primase complex protein</fullName>
    </submittedName>
</protein>
<organismHost>
    <name type="scientific">Gallus gallus</name>
    <name type="common">Chicken</name>
    <dbReference type="NCBI Taxonomy" id="9031"/>
</organismHost>
<keyword evidence="5" id="KW-0863">Zinc-finger</keyword>
<keyword evidence="8" id="KW-0378">Hydrolase</keyword>
<keyword evidence="8" id="KW-0347">Helicase</keyword>
<dbReference type="HAMAP" id="MF_04011">
    <property type="entry name" value="HSV_PRIM"/>
    <property type="match status" value="1"/>
</dbReference>
<dbReference type="GeneID" id="918522"/>
<gene>
    <name evidence="8" type="primary">HVT060</name>
    <name evidence="7" type="synonym">UL52</name>
</gene>
<dbReference type="Pfam" id="PF03121">
    <property type="entry name" value="Herpes_UL52"/>
    <property type="match status" value="1"/>
</dbReference>
<evidence type="ECO:0000256" key="6">
    <source>
        <dbReference type="ARBA" id="ARBA00022833"/>
    </source>
</evidence>
<name>Q9DGY9_MEHV1</name>
<evidence type="ECO:0000256" key="2">
    <source>
        <dbReference type="ARBA" id="ARBA00022679"/>
    </source>
</evidence>
<dbReference type="RefSeq" id="NP_073347.1">
    <property type="nucleotide sequence ID" value="NC_002641.1"/>
</dbReference>
<keyword evidence="9" id="KW-1185">Reference proteome</keyword>
<dbReference type="EMBL" id="AF291866">
    <property type="protein sequence ID" value="AAG45790.1"/>
    <property type="molecule type" value="Genomic_DNA"/>
</dbReference>
<keyword evidence="4" id="KW-0479">Metal-binding</keyword>
<keyword evidence="6" id="KW-0862">Zinc</keyword>
<evidence type="ECO:0000313" key="9">
    <source>
        <dbReference type="Proteomes" id="UP000175168"/>
    </source>
</evidence>
<evidence type="ECO:0000256" key="3">
    <source>
        <dbReference type="ARBA" id="ARBA00022705"/>
    </source>
</evidence>
<accession>Q9DGY9</accession>
<evidence type="ECO:0000256" key="5">
    <source>
        <dbReference type="ARBA" id="ARBA00022771"/>
    </source>
</evidence>
<dbReference type="KEGG" id="vg:918522"/>
<sequence>MMDQSLKSVDVSSESVSSSIKVLFAVDGCAVSFTLGLLTGQISSTNMVYIIAYWDPDDVLSQNTFLAEVENNSEPRSTGSLTLQANTESLRIEFCLLNQMTSCMGGADMKLRTRPIFICRFKSKSEIGAILSSITHGLPIQADLLASTVCEEDTFMLHDDFNLALHISLSNLARSGRNHKHANKIMSKDTVLSLSQSFRGGKRGLTALYLQHEQKVTAAYRRIYGGSTTTAFWYVSKFGPDEKSLVLALRYYLLQAQDDISGAATDYDLQAIKDVCRTYDIPTKPNPTHFSTADLTSFARLSRFCCSSDYARGAIARAFPTYVEHRIIADVSEVDALREYIERDRPSLKISDLEFVRYIYLAYFECYNRKQLKRHLEDVTVKSPYESIYQKSSLGRRAVENFFTHVRSRLSVHDHITKNVSPEQVELGEELGMAFIDARTYSPCTMTMNSCFMGLCECATLITKRLDRLETKLQKHGWPCSRFDGTNVLSDNSNVPHSSFDDRTGICDSFQEPALATRGGPMIVKRLLAMVSSDGWSGNVGPISMLMGLNVSESGPLPVYRVSMAKGKQAFVTLAAECWERVIPPIGTIRDRLSRLNIAGMPTDDLLSRDRFMNVEMERILGLVGTEMPYIACGPAEEQRYINRNEVFNENLVVCNIVLDVDVHLKQAIPSSRLHAALRGFRSGTLRALSLLLPKANLDLRSYPCYFYKSSCKKSQSVRFARWTHLTSEYTYDYEGSCTQTWDFDTDISIDDPLLIDQMDESASRWTSDSALSAASDADIPCGCQDKIGMRVCIPVPPPYLLIGSATLGGISRIIQQAVLMERDFVETIGPYLKNYDIIDVGVYGHGRSLRLPFFSKIGDDGLVSGRLMPIYVLPDICENPDTFVLSHFDPRTFHFHSPRMTRLPVSTVIKNLGGEYAIFFEKKLTVNRDAFFGVKRSLSATLRERGIDVNSEDSIIAFVTDFILEDISRYMNEHMPECAVEYRNMGISGCVVRTDRILIHLIPNTTASRGRGFTCMRYKHTRSSRTSARSYLALNVDAHGRLCVCVIQQCFATKCGNNKLRTLFTVDVDSKCRTDQQ</sequence>
<keyword evidence="2" id="KW-0808">Transferase</keyword>
<proteinExistence type="inferred from homology"/>
<dbReference type="GO" id="GO:0006260">
    <property type="term" value="P:DNA replication"/>
    <property type="evidence" value="ECO:0007669"/>
    <property type="project" value="UniProtKB-KW"/>
</dbReference>